<gene>
    <name evidence="6" type="ORF">JIN83_16455</name>
</gene>
<reference evidence="6" key="1">
    <citation type="submission" date="2021-01" db="EMBL/GenBank/DDBJ databases">
        <title>Modified the classification status of verrucomicrobia.</title>
        <authorList>
            <person name="Feng X."/>
        </authorList>
    </citation>
    <scope>NUCLEOTIDE SEQUENCE</scope>
    <source>
        <strain evidence="6">5K15</strain>
    </source>
</reference>
<keyword evidence="7" id="KW-1185">Reference proteome</keyword>
<organism evidence="6 7">
    <name type="scientific">Oceaniferula flava</name>
    <dbReference type="NCBI Taxonomy" id="2800421"/>
    <lineage>
        <taxon>Bacteria</taxon>
        <taxon>Pseudomonadati</taxon>
        <taxon>Verrucomicrobiota</taxon>
        <taxon>Verrucomicrobiia</taxon>
        <taxon>Verrucomicrobiales</taxon>
        <taxon>Verrucomicrobiaceae</taxon>
        <taxon>Oceaniferula</taxon>
    </lineage>
</organism>
<comment type="similarity">
    <text evidence="2 5">Belongs to the DegT/DnrJ/EryC1 family.</text>
</comment>
<dbReference type="SUPFAM" id="SSF53383">
    <property type="entry name" value="PLP-dependent transferases"/>
    <property type="match status" value="1"/>
</dbReference>
<dbReference type="EMBL" id="JAENIG010000018">
    <property type="protein sequence ID" value="MBK1856565.1"/>
    <property type="molecule type" value="Genomic_DNA"/>
</dbReference>
<evidence type="ECO:0000313" key="6">
    <source>
        <dbReference type="EMBL" id="MBK1856565.1"/>
    </source>
</evidence>
<dbReference type="Pfam" id="PF01041">
    <property type="entry name" value="DegT_DnrJ_EryC1"/>
    <property type="match status" value="1"/>
</dbReference>
<evidence type="ECO:0000256" key="2">
    <source>
        <dbReference type="ARBA" id="ARBA00037999"/>
    </source>
</evidence>
<comment type="caution">
    <text evidence="6">The sequence shown here is derived from an EMBL/GenBank/DDBJ whole genome shotgun (WGS) entry which is preliminary data.</text>
</comment>
<sequence length="370" mass="40785">MNVPLLDVNAQNHPIAEELRAAFDGVLETGRFIMGAEVEQFEAELAEFLGVKHAIGVSSGTDAILLALMALGIGQGDEVICPSFTFFATAGCIARTGATPVFCDCHPDTFNIDFASAEQCLSDKTKAIIPVHLFGQSVDMDACAAFAEKHELKVIEDTAQSLGAKFGDRSCGAMSEFGTYSFFPSKNLGGLGDGGLLVTQDDELADIAIKMRNHGMHPRYYHQMVGGNFRLDALQAALLRVKFSHYADYTRQRQENAAYYKEQLKDLEGVILPVEQDGYEHIWNQFTLRVEHGQRDALKEHLTENGIGCEIYYPVPMHQQQCFAHLESLQRTSLKVTDELASNVLSIPVYPELNRDQQDAVIAALKSFNA</sequence>
<name>A0AAE2SE67_9BACT</name>
<dbReference type="InterPro" id="IPR015421">
    <property type="entry name" value="PyrdxlP-dep_Trfase_major"/>
</dbReference>
<keyword evidence="1 4" id="KW-0663">Pyridoxal phosphate</keyword>
<dbReference type="Proteomes" id="UP000634206">
    <property type="component" value="Unassembled WGS sequence"/>
</dbReference>
<dbReference type="PANTHER" id="PTHR30244">
    <property type="entry name" value="TRANSAMINASE"/>
    <property type="match status" value="1"/>
</dbReference>
<dbReference type="GO" id="GO:0030170">
    <property type="term" value="F:pyridoxal phosphate binding"/>
    <property type="evidence" value="ECO:0007669"/>
    <property type="project" value="TreeGrafter"/>
</dbReference>
<evidence type="ECO:0000313" key="7">
    <source>
        <dbReference type="Proteomes" id="UP000634206"/>
    </source>
</evidence>
<keyword evidence="6" id="KW-0032">Aminotransferase</keyword>
<protein>
    <submittedName>
        <fullName evidence="6">DegT/DnrJ/EryC1/StrS family aminotransferase</fullName>
    </submittedName>
</protein>
<dbReference type="GO" id="GO:0000271">
    <property type="term" value="P:polysaccharide biosynthetic process"/>
    <property type="evidence" value="ECO:0007669"/>
    <property type="project" value="TreeGrafter"/>
</dbReference>
<evidence type="ECO:0000256" key="4">
    <source>
        <dbReference type="PIRSR" id="PIRSR000390-2"/>
    </source>
</evidence>
<dbReference type="Gene3D" id="3.90.1150.10">
    <property type="entry name" value="Aspartate Aminotransferase, domain 1"/>
    <property type="match status" value="1"/>
</dbReference>
<dbReference type="InterPro" id="IPR000653">
    <property type="entry name" value="DegT/StrS_aminotransferase"/>
</dbReference>
<feature type="modified residue" description="N6-(pyridoxal phosphate)lysine" evidence="4">
    <location>
        <position position="186"/>
    </location>
</feature>
<dbReference type="RefSeq" id="WP_309491185.1">
    <property type="nucleotide sequence ID" value="NZ_JAENIG010000018.1"/>
</dbReference>
<proteinExistence type="inferred from homology"/>
<dbReference type="AlphaFoldDB" id="A0AAE2SE67"/>
<evidence type="ECO:0000256" key="1">
    <source>
        <dbReference type="ARBA" id="ARBA00022898"/>
    </source>
</evidence>
<dbReference type="GO" id="GO:0008483">
    <property type="term" value="F:transaminase activity"/>
    <property type="evidence" value="ECO:0007669"/>
    <property type="project" value="UniProtKB-KW"/>
</dbReference>
<feature type="active site" description="Proton acceptor" evidence="3">
    <location>
        <position position="186"/>
    </location>
</feature>
<dbReference type="FunFam" id="3.40.640.10:FF:000089">
    <property type="entry name" value="Aminotransferase, DegT/DnrJ/EryC1/StrS family"/>
    <property type="match status" value="1"/>
</dbReference>
<dbReference type="InterPro" id="IPR015424">
    <property type="entry name" value="PyrdxlP-dep_Trfase"/>
</dbReference>
<evidence type="ECO:0000256" key="5">
    <source>
        <dbReference type="RuleBase" id="RU004508"/>
    </source>
</evidence>
<dbReference type="PIRSF" id="PIRSF000390">
    <property type="entry name" value="PLP_StrS"/>
    <property type="match status" value="1"/>
</dbReference>
<dbReference type="CDD" id="cd00616">
    <property type="entry name" value="AHBA_syn"/>
    <property type="match status" value="1"/>
</dbReference>
<evidence type="ECO:0000256" key="3">
    <source>
        <dbReference type="PIRSR" id="PIRSR000390-1"/>
    </source>
</evidence>
<accession>A0AAE2SE67</accession>
<dbReference type="Gene3D" id="3.40.640.10">
    <property type="entry name" value="Type I PLP-dependent aspartate aminotransferase-like (Major domain)"/>
    <property type="match status" value="1"/>
</dbReference>
<dbReference type="InterPro" id="IPR015422">
    <property type="entry name" value="PyrdxlP-dep_Trfase_small"/>
</dbReference>
<dbReference type="PANTHER" id="PTHR30244:SF36">
    <property type="entry name" value="3-OXO-GLUCOSE-6-PHOSPHATE:GLUTAMATE AMINOTRANSFERASE"/>
    <property type="match status" value="1"/>
</dbReference>
<keyword evidence="6" id="KW-0808">Transferase</keyword>